<protein>
    <submittedName>
        <fullName evidence="1">Uncharacterized protein</fullName>
    </submittedName>
</protein>
<accession>A0A834CGP6</accession>
<name>A0A834CGP6_ORYME</name>
<sequence length="99" mass="10827">MIYPQRSRSAAGLTVAPCRGRSLQGPILVGLSVQSLNAPHTAGRLTMPSGSQDRRVDAGFLHRPDSRTPLTRLDVRFLTSGFCHKTQNIANLSGRLRFL</sequence>
<comment type="caution">
    <text evidence="1">The sequence shown here is derived from an EMBL/GenBank/DDBJ whole genome shotgun (WGS) entry which is preliminary data.</text>
</comment>
<dbReference type="EMBL" id="WKFB01000268">
    <property type="protein sequence ID" value="KAF6728982.1"/>
    <property type="molecule type" value="Genomic_DNA"/>
</dbReference>
<evidence type="ECO:0000313" key="2">
    <source>
        <dbReference type="Proteomes" id="UP000646548"/>
    </source>
</evidence>
<dbReference type="AlphaFoldDB" id="A0A834CGP6"/>
<proteinExistence type="predicted"/>
<dbReference type="Proteomes" id="UP000646548">
    <property type="component" value="Unassembled WGS sequence"/>
</dbReference>
<reference evidence="1" key="1">
    <citation type="journal article" name="BMC Genomics">
        <title>Long-read sequencing and de novo genome assembly of marine medaka (Oryzias melastigma).</title>
        <authorList>
            <person name="Liang P."/>
            <person name="Saqib H.S.A."/>
            <person name="Ni X."/>
            <person name="Shen Y."/>
        </authorList>
    </citation>
    <scope>NUCLEOTIDE SEQUENCE</scope>
    <source>
        <strain evidence="1">Bigg-433</strain>
    </source>
</reference>
<gene>
    <name evidence="1" type="ORF">FQA47_011574</name>
</gene>
<organism evidence="1 2">
    <name type="scientific">Oryzias melastigma</name>
    <name type="common">Marine medaka</name>
    <dbReference type="NCBI Taxonomy" id="30732"/>
    <lineage>
        <taxon>Eukaryota</taxon>
        <taxon>Metazoa</taxon>
        <taxon>Chordata</taxon>
        <taxon>Craniata</taxon>
        <taxon>Vertebrata</taxon>
        <taxon>Euteleostomi</taxon>
        <taxon>Actinopterygii</taxon>
        <taxon>Neopterygii</taxon>
        <taxon>Teleostei</taxon>
        <taxon>Neoteleostei</taxon>
        <taxon>Acanthomorphata</taxon>
        <taxon>Ovalentaria</taxon>
        <taxon>Atherinomorphae</taxon>
        <taxon>Beloniformes</taxon>
        <taxon>Adrianichthyidae</taxon>
        <taxon>Oryziinae</taxon>
        <taxon>Oryzias</taxon>
    </lineage>
</organism>
<evidence type="ECO:0000313" key="1">
    <source>
        <dbReference type="EMBL" id="KAF6728982.1"/>
    </source>
</evidence>